<evidence type="ECO:0000313" key="2">
    <source>
        <dbReference type="Proteomes" id="UP000178894"/>
    </source>
</evidence>
<comment type="caution">
    <text evidence="1">The sequence shown here is derived from an EMBL/GenBank/DDBJ whole genome shotgun (WGS) entry which is preliminary data.</text>
</comment>
<proteinExistence type="predicted"/>
<dbReference type="Proteomes" id="UP000178894">
    <property type="component" value="Unassembled WGS sequence"/>
</dbReference>
<reference evidence="1 2" key="1">
    <citation type="journal article" date="2016" name="Nat. Commun.">
        <title>Thousands of microbial genomes shed light on interconnected biogeochemical processes in an aquifer system.</title>
        <authorList>
            <person name="Anantharaman K."/>
            <person name="Brown C.T."/>
            <person name="Hug L.A."/>
            <person name="Sharon I."/>
            <person name="Castelle C.J."/>
            <person name="Probst A.J."/>
            <person name="Thomas B.C."/>
            <person name="Singh A."/>
            <person name="Wilkins M.J."/>
            <person name="Karaoz U."/>
            <person name="Brodie E.L."/>
            <person name="Williams K.H."/>
            <person name="Hubbard S.S."/>
            <person name="Banfield J.F."/>
        </authorList>
    </citation>
    <scope>NUCLEOTIDE SEQUENCE [LARGE SCALE GENOMIC DNA]</scope>
</reference>
<dbReference type="STRING" id="1798364.A3G54_04055"/>
<gene>
    <name evidence="1" type="ORF">A3G54_04055</name>
</gene>
<protein>
    <recommendedName>
        <fullName evidence="3">Metallothionein</fullName>
    </recommendedName>
</protein>
<evidence type="ECO:0008006" key="3">
    <source>
        <dbReference type="Google" id="ProtNLM"/>
    </source>
</evidence>
<sequence length="60" mass="6518">MENKTTNSEELFTCAKCGKKKKKSEGVFVLEGSTFCCKDCCGDASKGEHKEKAAAVCEFC</sequence>
<evidence type="ECO:0000313" key="1">
    <source>
        <dbReference type="EMBL" id="OGF93436.1"/>
    </source>
</evidence>
<organism evidence="1 2">
    <name type="scientific">Candidatus Giovannonibacteria bacterium RIFCSPLOWO2_12_FULL_44_15</name>
    <dbReference type="NCBI Taxonomy" id="1798364"/>
    <lineage>
        <taxon>Bacteria</taxon>
        <taxon>Candidatus Giovannoniibacteriota</taxon>
    </lineage>
</organism>
<dbReference type="EMBL" id="MFIQ01000017">
    <property type="protein sequence ID" value="OGF93436.1"/>
    <property type="molecule type" value="Genomic_DNA"/>
</dbReference>
<name>A0A1F5XZY0_9BACT</name>
<dbReference type="AlphaFoldDB" id="A0A1F5XZY0"/>
<accession>A0A1F5XZY0</accession>